<keyword evidence="2" id="KW-1185">Reference proteome</keyword>
<dbReference type="Proteomes" id="UP001433268">
    <property type="component" value="Unassembled WGS sequence"/>
</dbReference>
<dbReference type="GeneID" id="92043231"/>
<comment type="caution">
    <text evidence="1">The sequence shown here is derived from an EMBL/GenBank/DDBJ whole genome shotgun (WGS) entry which is preliminary data.</text>
</comment>
<dbReference type="EMBL" id="JAQQWN010000005">
    <property type="protein sequence ID" value="KAK8084585.1"/>
    <property type="molecule type" value="Genomic_DNA"/>
</dbReference>
<name>A0ABR1WM35_9PEZI</name>
<accession>A0ABR1WM35</accession>
<protein>
    <submittedName>
        <fullName evidence="1">Uncharacterized protein</fullName>
    </submittedName>
</protein>
<evidence type="ECO:0000313" key="1">
    <source>
        <dbReference type="EMBL" id="KAK8084585.1"/>
    </source>
</evidence>
<proteinExistence type="predicted"/>
<organism evidence="1 2">
    <name type="scientific">Apiospora hydei</name>
    <dbReference type="NCBI Taxonomy" id="1337664"/>
    <lineage>
        <taxon>Eukaryota</taxon>
        <taxon>Fungi</taxon>
        <taxon>Dikarya</taxon>
        <taxon>Ascomycota</taxon>
        <taxon>Pezizomycotina</taxon>
        <taxon>Sordariomycetes</taxon>
        <taxon>Xylariomycetidae</taxon>
        <taxon>Amphisphaeriales</taxon>
        <taxon>Apiosporaceae</taxon>
        <taxon>Apiospora</taxon>
    </lineage>
</organism>
<evidence type="ECO:0000313" key="2">
    <source>
        <dbReference type="Proteomes" id="UP001433268"/>
    </source>
</evidence>
<dbReference type="RefSeq" id="XP_066669094.1">
    <property type="nucleotide sequence ID" value="XM_066810171.1"/>
</dbReference>
<gene>
    <name evidence="1" type="ORF">PG997_005856</name>
</gene>
<reference evidence="1 2" key="1">
    <citation type="submission" date="2023-01" db="EMBL/GenBank/DDBJ databases">
        <title>Analysis of 21 Apiospora genomes using comparative genomics revels a genus with tremendous synthesis potential of carbohydrate active enzymes and secondary metabolites.</title>
        <authorList>
            <person name="Sorensen T."/>
        </authorList>
    </citation>
    <scope>NUCLEOTIDE SEQUENCE [LARGE SCALE GENOMIC DNA]</scope>
    <source>
        <strain evidence="1 2">CBS 114990</strain>
    </source>
</reference>
<sequence length="108" mass="11138">MSSARRRPAGSPAVVDQQVAASGASGAVCAVDDGAVWVLLRGHGVLSGRHQVPRVVVVATAATQADHAFGLEGVALERHLLHDPPLRGTTERPAPTSSLLLFMGKGLE</sequence>